<dbReference type="EMBL" id="BARV01017522">
    <property type="protein sequence ID" value="GAI24329.1"/>
    <property type="molecule type" value="Genomic_DNA"/>
</dbReference>
<feature type="non-terminal residue" evidence="2">
    <location>
        <position position="1"/>
    </location>
</feature>
<name>X1P097_9ZZZZ</name>
<evidence type="ECO:0000313" key="2">
    <source>
        <dbReference type="EMBL" id="GAI24329.1"/>
    </source>
</evidence>
<evidence type="ECO:0000256" key="1">
    <source>
        <dbReference type="SAM" id="MobiDB-lite"/>
    </source>
</evidence>
<organism evidence="2">
    <name type="scientific">marine sediment metagenome</name>
    <dbReference type="NCBI Taxonomy" id="412755"/>
    <lineage>
        <taxon>unclassified sequences</taxon>
        <taxon>metagenomes</taxon>
        <taxon>ecological metagenomes</taxon>
    </lineage>
</organism>
<feature type="compositionally biased region" description="Basic and acidic residues" evidence="1">
    <location>
        <begin position="61"/>
        <end position="75"/>
    </location>
</feature>
<gene>
    <name evidence="2" type="ORF">S06H3_29848</name>
</gene>
<accession>X1P097</accession>
<sequence>VIQPTGQDHPRSRGGGEEMSTNHKNSVVDTLEPWRRKLLELEAEADAELKREATSSGAEGGEEKKGMESNRKAES</sequence>
<dbReference type="AlphaFoldDB" id="X1P097"/>
<feature type="region of interest" description="Disordered" evidence="1">
    <location>
        <begin position="47"/>
        <end position="75"/>
    </location>
</feature>
<protein>
    <submittedName>
        <fullName evidence="2">Uncharacterized protein</fullName>
    </submittedName>
</protein>
<reference evidence="2" key="1">
    <citation type="journal article" date="2014" name="Front. Microbiol.">
        <title>High frequency of phylogenetically diverse reductive dehalogenase-homologous genes in deep subseafloor sedimentary metagenomes.</title>
        <authorList>
            <person name="Kawai M."/>
            <person name="Futagami T."/>
            <person name="Toyoda A."/>
            <person name="Takaki Y."/>
            <person name="Nishi S."/>
            <person name="Hori S."/>
            <person name="Arai W."/>
            <person name="Tsubouchi T."/>
            <person name="Morono Y."/>
            <person name="Uchiyama I."/>
            <person name="Ito T."/>
            <person name="Fujiyama A."/>
            <person name="Inagaki F."/>
            <person name="Takami H."/>
        </authorList>
    </citation>
    <scope>NUCLEOTIDE SEQUENCE</scope>
    <source>
        <strain evidence="2">Expedition CK06-06</strain>
    </source>
</reference>
<feature type="region of interest" description="Disordered" evidence="1">
    <location>
        <begin position="1"/>
        <end position="31"/>
    </location>
</feature>
<proteinExistence type="predicted"/>
<comment type="caution">
    <text evidence="2">The sequence shown here is derived from an EMBL/GenBank/DDBJ whole genome shotgun (WGS) entry which is preliminary data.</text>
</comment>